<keyword evidence="10" id="KW-1185">Reference proteome</keyword>
<keyword evidence="7" id="KW-0175">Coiled coil</keyword>
<evidence type="ECO:0000256" key="3">
    <source>
        <dbReference type="ARBA" id="ARBA00022448"/>
    </source>
</evidence>
<dbReference type="GO" id="GO:0043162">
    <property type="term" value="P:ubiquitin-dependent protein catabolic process via the multivesicular body sorting pathway"/>
    <property type="evidence" value="ECO:0007669"/>
    <property type="project" value="TreeGrafter"/>
</dbReference>
<feature type="coiled-coil region" evidence="7">
    <location>
        <begin position="111"/>
        <end position="205"/>
    </location>
</feature>
<protein>
    <submittedName>
        <fullName evidence="11">Vacuolar protein-sorting-associated protein 37 homolog 1</fullName>
    </submittedName>
</protein>
<dbReference type="InterPro" id="IPR037202">
    <property type="entry name" value="ESCRT_assembly_dom"/>
</dbReference>
<evidence type="ECO:0000256" key="5">
    <source>
        <dbReference type="ARBA" id="ARBA00022927"/>
    </source>
</evidence>
<feature type="region of interest" description="Disordered" evidence="8">
    <location>
        <begin position="1"/>
        <end position="77"/>
    </location>
</feature>
<feature type="domain" description="VPS37 C-terminal" evidence="9">
    <location>
        <begin position="155"/>
        <end position="234"/>
    </location>
</feature>
<comment type="similarity">
    <text evidence="2">Belongs to the VPS37 family.</text>
</comment>
<dbReference type="AlphaFoldDB" id="A0AB40C510"/>
<evidence type="ECO:0000259" key="9">
    <source>
        <dbReference type="PROSITE" id="PS51314"/>
    </source>
</evidence>
<dbReference type="SUPFAM" id="SSF140111">
    <property type="entry name" value="Endosomal sorting complex assembly domain"/>
    <property type="match status" value="1"/>
</dbReference>
<dbReference type="RefSeq" id="XP_039134439.1">
    <property type="nucleotide sequence ID" value="XM_039278505.1"/>
</dbReference>
<gene>
    <name evidence="11" type="primary">LOC120271828</name>
</gene>
<keyword evidence="5 6" id="KW-0653">Protein transport</keyword>
<dbReference type="GeneID" id="120271828"/>
<evidence type="ECO:0000256" key="2">
    <source>
        <dbReference type="ARBA" id="ARBA00007617"/>
    </source>
</evidence>
<keyword evidence="4" id="KW-0967">Endosome</keyword>
<dbReference type="Proteomes" id="UP001515500">
    <property type="component" value="Chromosome 11"/>
</dbReference>
<feature type="compositionally biased region" description="Low complexity" evidence="8">
    <location>
        <begin position="37"/>
        <end position="50"/>
    </location>
</feature>
<dbReference type="PANTHER" id="PTHR13678">
    <property type="entry name" value="VACUOLAR PROTEIN SORTING-ASSOCIATED PROTEIN 37"/>
    <property type="match status" value="1"/>
</dbReference>
<evidence type="ECO:0000256" key="1">
    <source>
        <dbReference type="ARBA" id="ARBA00004177"/>
    </source>
</evidence>
<dbReference type="GO" id="GO:0000813">
    <property type="term" value="C:ESCRT I complex"/>
    <property type="evidence" value="ECO:0007669"/>
    <property type="project" value="TreeGrafter"/>
</dbReference>
<evidence type="ECO:0000256" key="4">
    <source>
        <dbReference type="ARBA" id="ARBA00022753"/>
    </source>
</evidence>
<dbReference type="PROSITE" id="PS51314">
    <property type="entry name" value="VPS37_C"/>
    <property type="match status" value="1"/>
</dbReference>
<comment type="subcellular location">
    <subcellularLocation>
        <location evidence="1">Endosome</location>
    </subcellularLocation>
</comment>
<evidence type="ECO:0000256" key="8">
    <source>
        <dbReference type="SAM" id="MobiDB-lite"/>
    </source>
</evidence>
<name>A0AB40C510_DIOCR</name>
<proteinExistence type="inferred from homology"/>
<organism evidence="10 11">
    <name type="scientific">Dioscorea cayennensis subsp. rotundata</name>
    <name type="common">White Guinea yam</name>
    <name type="synonym">Dioscorea rotundata</name>
    <dbReference type="NCBI Taxonomy" id="55577"/>
    <lineage>
        <taxon>Eukaryota</taxon>
        <taxon>Viridiplantae</taxon>
        <taxon>Streptophyta</taxon>
        <taxon>Embryophyta</taxon>
        <taxon>Tracheophyta</taxon>
        <taxon>Spermatophyta</taxon>
        <taxon>Magnoliopsida</taxon>
        <taxon>Liliopsida</taxon>
        <taxon>Dioscoreales</taxon>
        <taxon>Dioscoreaceae</taxon>
        <taxon>Dioscorea</taxon>
    </lineage>
</organism>
<accession>A0AB40C510</accession>
<dbReference type="Pfam" id="PF07200">
    <property type="entry name" value="Mod_r"/>
    <property type="match status" value="1"/>
</dbReference>
<dbReference type="InterPro" id="IPR029012">
    <property type="entry name" value="Helix_hairpin_bin_sf"/>
</dbReference>
<dbReference type="GO" id="GO:0006623">
    <property type="term" value="P:protein targeting to vacuole"/>
    <property type="evidence" value="ECO:0007669"/>
    <property type="project" value="TreeGrafter"/>
</dbReference>
<dbReference type="GO" id="GO:0006612">
    <property type="term" value="P:protein targeting to membrane"/>
    <property type="evidence" value="ECO:0007669"/>
    <property type="project" value="TreeGrafter"/>
</dbReference>
<evidence type="ECO:0000313" key="10">
    <source>
        <dbReference type="Proteomes" id="UP001515500"/>
    </source>
</evidence>
<keyword evidence="3 6" id="KW-0813">Transport</keyword>
<dbReference type="Gene3D" id="1.10.287.660">
    <property type="entry name" value="Helix hairpin bin"/>
    <property type="match status" value="1"/>
</dbReference>
<evidence type="ECO:0000256" key="7">
    <source>
        <dbReference type="SAM" id="Coils"/>
    </source>
</evidence>
<reference evidence="11" key="1">
    <citation type="submission" date="2025-08" db="UniProtKB">
        <authorList>
            <consortium name="RefSeq"/>
        </authorList>
    </citation>
    <scope>IDENTIFICATION</scope>
</reference>
<dbReference type="PANTHER" id="PTHR13678:SF2">
    <property type="entry name" value="VACUOLAR PROTEIN SORTING-ASSOCIATED PROTEIN 37A"/>
    <property type="match status" value="1"/>
</dbReference>
<sequence length="234" mass="26693">MNWKFPGSFIRGNQESPSSANSQDIPTQSWYPPSVIGSSRPSTPGGSSSSAHQRVERTESLSSSHGQPSPAEAAGIISRLKDKSVDELKKLLSDKEAYNQFFHSLDQVKTQNKLRDDLQRETLQLARENLEKEPRILELRNQCTIIRTTELAAAQEKLTELEKQKEELLRSYSPSALLQKLHDAMDKVEEESEVLHRQLLEKEIDLATFVPKYKKLRTIYHRRALLHLSARTTM</sequence>
<feature type="compositionally biased region" description="Polar residues" evidence="8">
    <location>
        <begin position="11"/>
        <end position="31"/>
    </location>
</feature>
<dbReference type="InterPro" id="IPR009851">
    <property type="entry name" value="Mod_r"/>
</dbReference>
<evidence type="ECO:0000256" key="6">
    <source>
        <dbReference type="PROSITE-ProRule" id="PRU00646"/>
    </source>
</evidence>
<evidence type="ECO:0000313" key="11">
    <source>
        <dbReference type="RefSeq" id="XP_039134439.1"/>
    </source>
</evidence>